<evidence type="ECO:0000259" key="2">
    <source>
        <dbReference type="Pfam" id="PF13635"/>
    </source>
</evidence>
<dbReference type="Proteomes" id="UP000199013">
    <property type="component" value="Unassembled WGS sequence"/>
</dbReference>
<sequence>MAVGQPSPGLFPRHATDLVSAALGDTRVVVVGGARQVGKSTLAQMAADARADALALYLDDDAVRAAAEYDPAGFVNHDGLVMIDEIQRVPQLLLPIKHEVDRRPRPGRFLLTGSAQLWALRDIPDLLPGRSETVELWPLSQGEIDGEPDGFVDAVFTDAEPPLARSDLRRTDYVARALRGGFPEAVRRADARRRARFFDSYISDLIKRDIRQIAEIERVAELRGLVQALAATAGGILVSARLSNDLGVPVTTVRRHLAALELIYIVRRVPAWSKNLTARATAKPKIIFVDSGLAGHLTGMSLRRASHPTAAVGPLIENFVLGELARQLTWSEEPVSLFHYRDRDRHEVDAVLERASGEIVGIEVKAAETVRADDFRGLRQLAEQTGDRFHAGYVLYAGGEVLRFGPHMRAAPISALWATPGSPG</sequence>
<dbReference type="Pfam" id="PF13635">
    <property type="entry name" value="DUF4143"/>
    <property type="match status" value="1"/>
</dbReference>
<dbReference type="AlphaFoldDB" id="A0A1C3NWV1"/>
<proteinExistence type="predicted"/>
<dbReference type="SUPFAM" id="SSF52540">
    <property type="entry name" value="P-loop containing nucleoside triphosphate hydrolases"/>
    <property type="match status" value="1"/>
</dbReference>
<protein>
    <recommendedName>
        <fullName evidence="5">ATP-binding protein</fullName>
    </recommendedName>
</protein>
<reference evidence="4" key="1">
    <citation type="submission" date="2016-02" db="EMBL/GenBank/DDBJ databases">
        <authorList>
            <person name="Wibberg D."/>
        </authorList>
    </citation>
    <scope>NUCLEOTIDE SEQUENCE [LARGE SCALE GENOMIC DNA]</scope>
</reference>
<keyword evidence="4" id="KW-1185">Reference proteome</keyword>
<evidence type="ECO:0000313" key="3">
    <source>
        <dbReference type="EMBL" id="SBW21499.1"/>
    </source>
</evidence>
<feature type="domain" description="DUF4143" evidence="2">
    <location>
        <begin position="207"/>
        <end position="366"/>
    </location>
</feature>
<organism evidence="3 4">
    <name type="scientific">Candidatus Protofrankia californiensis</name>
    <dbReference type="NCBI Taxonomy" id="1839754"/>
    <lineage>
        <taxon>Bacteria</taxon>
        <taxon>Bacillati</taxon>
        <taxon>Actinomycetota</taxon>
        <taxon>Actinomycetes</taxon>
        <taxon>Frankiales</taxon>
        <taxon>Frankiaceae</taxon>
        <taxon>Protofrankia</taxon>
    </lineage>
</organism>
<gene>
    <name evidence="3" type="ORF">FDG2_2025</name>
</gene>
<feature type="domain" description="AAA" evidence="1">
    <location>
        <begin position="26"/>
        <end position="144"/>
    </location>
</feature>
<dbReference type="InterPro" id="IPR041682">
    <property type="entry name" value="AAA_14"/>
</dbReference>
<name>A0A1C3NWV1_9ACTN</name>
<evidence type="ECO:0000313" key="4">
    <source>
        <dbReference type="Proteomes" id="UP000199013"/>
    </source>
</evidence>
<dbReference type="Pfam" id="PF13173">
    <property type="entry name" value="AAA_14"/>
    <property type="match status" value="1"/>
</dbReference>
<dbReference type="InterPro" id="IPR027417">
    <property type="entry name" value="P-loop_NTPase"/>
</dbReference>
<dbReference type="PANTHER" id="PTHR43566">
    <property type="entry name" value="CONSERVED PROTEIN"/>
    <property type="match status" value="1"/>
</dbReference>
<accession>A0A1C3NWV1</accession>
<dbReference type="EMBL" id="FLUV01000855">
    <property type="protein sequence ID" value="SBW21499.1"/>
    <property type="molecule type" value="Genomic_DNA"/>
</dbReference>
<dbReference type="InterPro" id="IPR025420">
    <property type="entry name" value="DUF4143"/>
</dbReference>
<dbReference type="PANTHER" id="PTHR43566:SF2">
    <property type="entry name" value="DUF4143 DOMAIN-CONTAINING PROTEIN"/>
    <property type="match status" value="1"/>
</dbReference>
<evidence type="ECO:0008006" key="5">
    <source>
        <dbReference type="Google" id="ProtNLM"/>
    </source>
</evidence>
<evidence type="ECO:0000259" key="1">
    <source>
        <dbReference type="Pfam" id="PF13173"/>
    </source>
</evidence>